<keyword evidence="2" id="KW-0472">Membrane</keyword>
<dbReference type="InterPro" id="IPR058637">
    <property type="entry name" value="YknX-like_C"/>
</dbReference>
<feature type="domain" description="Multidrug resistance protein MdtA-like barrel-sandwich hybrid" evidence="3">
    <location>
        <begin position="78"/>
        <end position="219"/>
    </location>
</feature>
<dbReference type="SUPFAM" id="SSF111369">
    <property type="entry name" value="HlyD-like secretion proteins"/>
    <property type="match status" value="1"/>
</dbReference>
<comment type="caution">
    <text evidence="5">The sequence shown here is derived from an EMBL/GenBank/DDBJ whole genome shotgun (WGS) entry which is preliminary data.</text>
</comment>
<dbReference type="Gene3D" id="2.40.50.100">
    <property type="match status" value="1"/>
</dbReference>
<sequence length="386" mass="42806">MKTVIHYFVKVIIPATIILILLAMAFLLLREMRRHSNIVNADSARQAGQPLPVSVYEANVAPIQPLIVGSCTTQPSKTVELASAINDIIITGSYFVEGDLVSEGQKLLELDKRQIQASISKAQDRIRWLNEEIRERASLVQYYKENRASGQSLEIDYRRALIDLIQAEGDRSTADEELTLAQVDLEKTDIISPVTGRVDIIAAKGEVARVNQTVATITVVNPMVANCVFDTSDYQFLMAKRNEGEVVLKGLDGYQFSGRFLQEAPLDPEAEQIDNLNWYFTINNDHLMVQANMTGFIRFTSTEEVLRIPAVALLNQNQNQAQVFRVNDTTANLVTVNTGQRASGFVAITSGLEPGDRVVVAGQLDLIDGDYVNPIDPRDVTFSYGQ</sequence>
<dbReference type="OrthoDB" id="9806939at2"/>
<dbReference type="AlphaFoldDB" id="A0A3D8MBQ1"/>
<dbReference type="PANTHER" id="PTHR30469:SF15">
    <property type="entry name" value="HLYD FAMILY OF SECRETION PROTEINS"/>
    <property type="match status" value="1"/>
</dbReference>
<gene>
    <name evidence="5" type="ORF">DXV75_05620</name>
</gene>
<dbReference type="Gene3D" id="1.10.287.470">
    <property type="entry name" value="Helix hairpin bin"/>
    <property type="match status" value="1"/>
</dbReference>
<comment type="similarity">
    <text evidence="1">Belongs to the membrane fusion protein (MFP) (TC 8.A.1) family.</text>
</comment>
<evidence type="ECO:0000313" key="5">
    <source>
        <dbReference type="EMBL" id="RDV27505.1"/>
    </source>
</evidence>
<evidence type="ECO:0000259" key="4">
    <source>
        <dbReference type="Pfam" id="PF25989"/>
    </source>
</evidence>
<proteinExistence type="inferred from homology"/>
<feature type="domain" description="YknX-like C-terminal permuted SH3-like" evidence="4">
    <location>
        <begin position="305"/>
        <end position="373"/>
    </location>
</feature>
<evidence type="ECO:0000259" key="3">
    <source>
        <dbReference type="Pfam" id="PF25917"/>
    </source>
</evidence>
<name>A0A3D8MBQ1_9ALTE</name>
<evidence type="ECO:0000313" key="6">
    <source>
        <dbReference type="Proteomes" id="UP000256561"/>
    </source>
</evidence>
<organism evidence="5 6">
    <name type="scientific">Alteromonas aestuariivivens</name>
    <dbReference type="NCBI Taxonomy" id="1938339"/>
    <lineage>
        <taxon>Bacteria</taxon>
        <taxon>Pseudomonadati</taxon>
        <taxon>Pseudomonadota</taxon>
        <taxon>Gammaproteobacteria</taxon>
        <taxon>Alteromonadales</taxon>
        <taxon>Alteromonadaceae</taxon>
        <taxon>Alteromonas/Salinimonas group</taxon>
        <taxon>Alteromonas</taxon>
    </lineage>
</organism>
<dbReference type="Pfam" id="PF25989">
    <property type="entry name" value="YknX_C"/>
    <property type="match status" value="1"/>
</dbReference>
<evidence type="ECO:0000256" key="2">
    <source>
        <dbReference type="SAM" id="Phobius"/>
    </source>
</evidence>
<evidence type="ECO:0000256" key="1">
    <source>
        <dbReference type="ARBA" id="ARBA00009477"/>
    </source>
</evidence>
<keyword evidence="2" id="KW-1133">Transmembrane helix</keyword>
<accession>A0A3D8MBQ1</accession>
<dbReference type="GO" id="GO:1990281">
    <property type="term" value="C:efflux pump complex"/>
    <property type="evidence" value="ECO:0007669"/>
    <property type="project" value="TreeGrafter"/>
</dbReference>
<dbReference type="NCBIfam" id="TIGR01730">
    <property type="entry name" value="RND_mfp"/>
    <property type="match status" value="1"/>
</dbReference>
<dbReference type="PANTHER" id="PTHR30469">
    <property type="entry name" value="MULTIDRUG RESISTANCE PROTEIN MDTA"/>
    <property type="match status" value="1"/>
</dbReference>
<dbReference type="Proteomes" id="UP000256561">
    <property type="component" value="Unassembled WGS sequence"/>
</dbReference>
<keyword evidence="6" id="KW-1185">Reference proteome</keyword>
<dbReference type="Pfam" id="PF25917">
    <property type="entry name" value="BSH_RND"/>
    <property type="match status" value="1"/>
</dbReference>
<keyword evidence="2" id="KW-0812">Transmembrane</keyword>
<protein>
    <submittedName>
        <fullName evidence="5">Efflux RND transporter periplasmic adaptor subunit</fullName>
    </submittedName>
</protein>
<dbReference type="InterPro" id="IPR058625">
    <property type="entry name" value="MdtA-like_BSH"/>
</dbReference>
<dbReference type="GO" id="GO:0015562">
    <property type="term" value="F:efflux transmembrane transporter activity"/>
    <property type="evidence" value="ECO:0007669"/>
    <property type="project" value="TreeGrafter"/>
</dbReference>
<dbReference type="RefSeq" id="WP_115592405.1">
    <property type="nucleotide sequence ID" value="NZ_QRHA01000003.1"/>
</dbReference>
<dbReference type="Gene3D" id="2.40.30.170">
    <property type="match status" value="1"/>
</dbReference>
<dbReference type="EMBL" id="QRHA01000003">
    <property type="protein sequence ID" value="RDV27505.1"/>
    <property type="molecule type" value="Genomic_DNA"/>
</dbReference>
<reference evidence="6" key="1">
    <citation type="submission" date="2018-08" db="EMBL/GenBank/DDBJ databases">
        <authorList>
            <person name="Zhang J."/>
            <person name="Du Z.-J."/>
        </authorList>
    </citation>
    <scope>NUCLEOTIDE SEQUENCE [LARGE SCALE GENOMIC DNA]</scope>
    <source>
        <strain evidence="6">KCTC 52655</strain>
    </source>
</reference>
<dbReference type="InterPro" id="IPR006143">
    <property type="entry name" value="RND_pump_MFP"/>
</dbReference>
<feature type="transmembrane region" description="Helical" evidence="2">
    <location>
        <begin position="6"/>
        <end position="29"/>
    </location>
</feature>
<dbReference type="Gene3D" id="2.40.420.20">
    <property type="match status" value="1"/>
</dbReference>